<evidence type="ECO:0000256" key="1">
    <source>
        <dbReference type="ARBA" id="ARBA00005525"/>
    </source>
</evidence>
<accession>A0ABY8UU45</accession>
<dbReference type="SUPFAM" id="SSF51735">
    <property type="entry name" value="NAD(P)-binding Rossmann-fold domains"/>
    <property type="match status" value="1"/>
</dbReference>
<dbReference type="InterPro" id="IPR008927">
    <property type="entry name" value="6-PGluconate_DH-like_C_sf"/>
</dbReference>
<dbReference type="PIRSF" id="PIRSF000193">
    <property type="entry name" value="Pyrrol-5-carb_rd"/>
    <property type="match status" value="1"/>
</dbReference>
<keyword evidence="5" id="KW-1185">Reference proteome</keyword>
<dbReference type="EMBL" id="CP126446">
    <property type="protein sequence ID" value="WIF97009.1"/>
    <property type="molecule type" value="Genomic_DNA"/>
</dbReference>
<feature type="domain" description="Pyrroline-5-carboxylate reductase catalytic N-terminal" evidence="2">
    <location>
        <begin position="3"/>
        <end position="97"/>
    </location>
</feature>
<dbReference type="InterPro" id="IPR028939">
    <property type="entry name" value="P5C_Rdtase_cat_N"/>
</dbReference>
<dbReference type="Gene3D" id="3.40.50.720">
    <property type="entry name" value="NAD(P)-binding Rossmann-like Domain"/>
    <property type="match status" value="1"/>
</dbReference>
<dbReference type="InterPro" id="IPR036291">
    <property type="entry name" value="NAD(P)-bd_dom_sf"/>
</dbReference>
<evidence type="ECO:0000313" key="4">
    <source>
        <dbReference type="EMBL" id="WIF97009.1"/>
    </source>
</evidence>
<evidence type="ECO:0000259" key="3">
    <source>
        <dbReference type="Pfam" id="PF14748"/>
    </source>
</evidence>
<reference evidence="4 5" key="1">
    <citation type="submission" date="2023-05" db="EMBL/GenBank/DDBJ databases">
        <title>Comparative genomics reveals the evidence of polycyclic aromatic hydrocarbons degradation in moderately halophilic genus Pontibacillus.</title>
        <authorList>
            <person name="Yang H."/>
            <person name="Qian Z."/>
        </authorList>
    </citation>
    <scope>NUCLEOTIDE SEQUENCE [LARGE SCALE GENOMIC DNA]</scope>
    <source>
        <strain evidence="5">HN14</strain>
    </source>
</reference>
<dbReference type="NCBIfam" id="NF005814">
    <property type="entry name" value="PRK07680.1"/>
    <property type="match status" value="1"/>
</dbReference>
<dbReference type="InterPro" id="IPR000304">
    <property type="entry name" value="Pyrroline-COOH_reductase"/>
</dbReference>
<dbReference type="Gene3D" id="1.10.3730.10">
    <property type="entry name" value="ProC C-terminal domain-like"/>
    <property type="match status" value="1"/>
</dbReference>
<name>A0ABY8UU45_9BACI</name>
<dbReference type="PROSITE" id="PS00521">
    <property type="entry name" value="P5CR"/>
    <property type="match status" value="1"/>
</dbReference>
<dbReference type="PANTHER" id="PTHR11645">
    <property type="entry name" value="PYRROLINE-5-CARBOXYLATE REDUCTASE"/>
    <property type="match status" value="1"/>
</dbReference>
<protein>
    <submittedName>
        <fullName evidence="4">Late competence protein ComER</fullName>
    </submittedName>
</protein>
<dbReference type="Proteomes" id="UP001236652">
    <property type="component" value="Chromosome"/>
</dbReference>
<gene>
    <name evidence="4" type="primary">comER</name>
    <name evidence="4" type="ORF">QNI29_14835</name>
</gene>
<evidence type="ECO:0000259" key="2">
    <source>
        <dbReference type="Pfam" id="PF03807"/>
    </source>
</evidence>
<dbReference type="Pfam" id="PF14748">
    <property type="entry name" value="P5CR_dimer"/>
    <property type="match status" value="1"/>
</dbReference>
<proteinExistence type="inferred from homology"/>
<evidence type="ECO:0000313" key="5">
    <source>
        <dbReference type="Proteomes" id="UP001236652"/>
    </source>
</evidence>
<organism evidence="4 5">
    <name type="scientific">Pontibacillus chungwhensis</name>
    <dbReference type="NCBI Taxonomy" id="265426"/>
    <lineage>
        <taxon>Bacteria</taxon>
        <taxon>Bacillati</taxon>
        <taxon>Bacillota</taxon>
        <taxon>Bacilli</taxon>
        <taxon>Bacillales</taxon>
        <taxon>Bacillaceae</taxon>
        <taxon>Pontibacillus</taxon>
    </lineage>
</organism>
<dbReference type="PANTHER" id="PTHR11645:SF51">
    <property type="entry name" value="COME OPERON PROTEIN 4"/>
    <property type="match status" value="1"/>
</dbReference>
<dbReference type="RefSeq" id="WP_231417265.1">
    <property type="nucleotide sequence ID" value="NZ_CP126446.1"/>
</dbReference>
<feature type="domain" description="Pyrroline-5-carboxylate reductase dimerisation" evidence="3">
    <location>
        <begin position="162"/>
        <end position="262"/>
    </location>
</feature>
<comment type="similarity">
    <text evidence="1">Belongs to the pyrroline-5-carboxylate reductase family.</text>
</comment>
<dbReference type="InterPro" id="IPR053790">
    <property type="entry name" value="P5CR-like_CS"/>
</dbReference>
<dbReference type="SUPFAM" id="SSF48179">
    <property type="entry name" value="6-phosphogluconate dehydrogenase C-terminal domain-like"/>
    <property type="match status" value="1"/>
</dbReference>
<dbReference type="Pfam" id="PF03807">
    <property type="entry name" value="F420_oxidored"/>
    <property type="match status" value="1"/>
</dbReference>
<sequence>MKWGIIGTGNMGRILAEAWIDSGMIDQEQLYVTNRTLSKAKTLQASYPGITICEEAAELANQVDMLFICVKPLDIYPLLQKIQPYLTKQQCLVSITSPYSVEDLENEVPCQVVRWVPSITNRAQSGVTLLTFGERVSPLMKAYVEQCCRRYSRPVQIHENVTRVSSDIVSCGPAFFSYLLQRFIDAACEETKISEEEATTMVTEMLIGFGKLLEEGHYSLPTLQEKVCVKGGVTGEGIEVLETETGKMFHHLFQRTHRKYKQDKWELEEQKNKEAD</sequence>
<dbReference type="InterPro" id="IPR029036">
    <property type="entry name" value="P5CR_dimer"/>
</dbReference>